<dbReference type="GO" id="GO:0005576">
    <property type="term" value="C:extracellular region"/>
    <property type="evidence" value="ECO:0007669"/>
    <property type="project" value="TreeGrafter"/>
</dbReference>
<feature type="signal peptide" evidence="7">
    <location>
        <begin position="1"/>
        <end position="18"/>
    </location>
</feature>
<dbReference type="Gene3D" id="3.10.50.10">
    <property type="match status" value="1"/>
</dbReference>
<dbReference type="InterPro" id="IPR011583">
    <property type="entry name" value="Chitinase_II/V-like_cat"/>
</dbReference>
<organism evidence="10 11">
    <name type="scientific">Penicillium frequentans</name>
    <dbReference type="NCBI Taxonomy" id="3151616"/>
    <lineage>
        <taxon>Eukaryota</taxon>
        <taxon>Fungi</taxon>
        <taxon>Dikarya</taxon>
        <taxon>Ascomycota</taxon>
        <taxon>Pezizomycotina</taxon>
        <taxon>Eurotiomycetes</taxon>
        <taxon>Eurotiomycetidae</taxon>
        <taxon>Eurotiales</taxon>
        <taxon>Aspergillaceae</taxon>
        <taxon>Penicillium</taxon>
    </lineage>
</organism>
<dbReference type="InterPro" id="IPR036861">
    <property type="entry name" value="Endochitinase-like_sf"/>
</dbReference>
<dbReference type="SUPFAM" id="SSF51445">
    <property type="entry name" value="(Trans)glycosidases"/>
    <property type="match status" value="1"/>
</dbReference>
<keyword evidence="11" id="KW-1185">Reference proteome</keyword>
<dbReference type="InterPro" id="IPR001002">
    <property type="entry name" value="Chitin-bd_1"/>
</dbReference>
<dbReference type="InterPro" id="IPR001223">
    <property type="entry name" value="Glyco_hydro18_cat"/>
</dbReference>
<feature type="compositionally biased region" description="Acidic residues" evidence="6">
    <location>
        <begin position="1096"/>
        <end position="1108"/>
    </location>
</feature>
<dbReference type="Gene3D" id="3.30.60.10">
    <property type="entry name" value="Endochitinase-like"/>
    <property type="match status" value="1"/>
</dbReference>
<dbReference type="AlphaFoldDB" id="A0AAD6D1T2"/>
<keyword evidence="3 5" id="KW-0147">Chitin-binding</keyword>
<dbReference type="CDD" id="cd06922">
    <property type="entry name" value="ChtBD1_GH18_1"/>
    <property type="match status" value="1"/>
</dbReference>
<dbReference type="EMBL" id="JAQIZZ010000002">
    <property type="protein sequence ID" value="KAJ5552097.1"/>
    <property type="molecule type" value="Genomic_DNA"/>
</dbReference>
<feature type="disulfide bond" evidence="5">
    <location>
        <begin position="76"/>
        <end position="88"/>
    </location>
</feature>
<feature type="region of interest" description="Disordered" evidence="6">
    <location>
        <begin position="1090"/>
        <end position="1156"/>
    </location>
</feature>
<dbReference type="Proteomes" id="UP001220324">
    <property type="component" value="Unassembled WGS sequence"/>
</dbReference>
<dbReference type="InterPro" id="IPR017853">
    <property type="entry name" value="GH"/>
</dbReference>
<dbReference type="SMART" id="SM00636">
    <property type="entry name" value="Glyco_18"/>
    <property type="match status" value="1"/>
</dbReference>
<evidence type="ECO:0000313" key="10">
    <source>
        <dbReference type="EMBL" id="KAJ5552097.1"/>
    </source>
</evidence>
<reference evidence="10 11" key="1">
    <citation type="journal article" date="2023" name="IMA Fungus">
        <title>Comparative genomic study of the Penicillium genus elucidates a diverse pangenome and 15 lateral gene transfer events.</title>
        <authorList>
            <person name="Petersen C."/>
            <person name="Sorensen T."/>
            <person name="Nielsen M.R."/>
            <person name="Sondergaard T.E."/>
            <person name="Sorensen J.L."/>
            <person name="Fitzpatrick D.A."/>
            <person name="Frisvad J.C."/>
            <person name="Nielsen K.L."/>
        </authorList>
    </citation>
    <scope>NUCLEOTIDE SEQUENCE [LARGE SCALE GENOMIC DNA]</scope>
    <source>
        <strain evidence="10 11">IBT 35679</strain>
    </source>
</reference>
<evidence type="ECO:0000256" key="7">
    <source>
        <dbReference type="SAM" id="SignalP"/>
    </source>
</evidence>
<dbReference type="PROSITE" id="PS50941">
    <property type="entry name" value="CHIT_BIND_I_2"/>
    <property type="match status" value="1"/>
</dbReference>
<evidence type="ECO:0000256" key="4">
    <source>
        <dbReference type="ARBA" id="ARBA00023026"/>
    </source>
</evidence>
<dbReference type="SUPFAM" id="SSF54556">
    <property type="entry name" value="Chitinase insertion domain"/>
    <property type="match status" value="1"/>
</dbReference>
<name>A0AAD6D1T2_9EURO</name>
<dbReference type="GO" id="GO:0006032">
    <property type="term" value="P:chitin catabolic process"/>
    <property type="evidence" value="ECO:0007669"/>
    <property type="project" value="TreeGrafter"/>
</dbReference>
<evidence type="ECO:0000259" key="9">
    <source>
        <dbReference type="PROSITE" id="PS51910"/>
    </source>
</evidence>
<keyword evidence="10" id="KW-0378">Hydrolase</keyword>
<dbReference type="Gene3D" id="3.20.20.80">
    <property type="entry name" value="Glycosidases"/>
    <property type="match status" value="1"/>
</dbReference>
<dbReference type="PROSITE" id="PS00026">
    <property type="entry name" value="CHIT_BIND_I_1"/>
    <property type="match status" value="1"/>
</dbReference>
<dbReference type="SMART" id="SM00270">
    <property type="entry name" value="ChtBD1"/>
    <property type="match status" value="2"/>
</dbReference>
<evidence type="ECO:0000256" key="5">
    <source>
        <dbReference type="PROSITE-ProRule" id="PRU00261"/>
    </source>
</evidence>
<dbReference type="GO" id="GO:0008061">
    <property type="term" value="F:chitin binding"/>
    <property type="evidence" value="ECO:0007669"/>
    <property type="project" value="UniProtKB-UniRule"/>
</dbReference>
<dbReference type="SUPFAM" id="SSF57016">
    <property type="entry name" value="Plant lectins/antimicrobial peptides"/>
    <property type="match status" value="1"/>
</dbReference>
<gene>
    <name evidence="10" type="ORF">N7494_001475</name>
</gene>
<feature type="chain" id="PRO_5042031247" description="chitinase" evidence="7">
    <location>
        <begin position="19"/>
        <end position="1156"/>
    </location>
</feature>
<dbReference type="GO" id="GO:0005975">
    <property type="term" value="P:carbohydrate metabolic process"/>
    <property type="evidence" value="ECO:0007669"/>
    <property type="project" value="InterPro"/>
</dbReference>
<feature type="compositionally biased region" description="Polar residues" evidence="6">
    <location>
        <begin position="1110"/>
        <end position="1120"/>
    </location>
</feature>
<evidence type="ECO:0000259" key="8">
    <source>
        <dbReference type="PROSITE" id="PS50941"/>
    </source>
</evidence>
<dbReference type="CDD" id="cd00035">
    <property type="entry name" value="ChtBD1"/>
    <property type="match status" value="1"/>
</dbReference>
<evidence type="ECO:0000256" key="6">
    <source>
        <dbReference type="SAM" id="MobiDB-lite"/>
    </source>
</evidence>
<proteinExistence type="inferred from homology"/>
<evidence type="ECO:0000256" key="1">
    <source>
        <dbReference type="ARBA" id="ARBA00008682"/>
    </source>
</evidence>
<feature type="domain" description="GH18" evidence="9">
    <location>
        <begin position="113"/>
        <end position="472"/>
    </location>
</feature>
<keyword evidence="7" id="KW-0732">Signal</keyword>
<comment type="caution">
    <text evidence="10">The sequence shown here is derived from an EMBL/GenBank/DDBJ whole genome shotgun (WGS) entry which is preliminary data.</text>
</comment>
<dbReference type="InterPro" id="IPR029070">
    <property type="entry name" value="Chitinase_insertion_sf"/>
</dbReference>
<dbReference type="InterPro" id="IPR018371">
    <property type="entry name" value="Chitin-binding_1_CS"/>
</dbReference>
<dbReference type="Pfam" id="PF00704">
    <property type="entry name" value="Glyco_hydro_18"/>
    <property type="match status" value="1"/>
</dbReference>
<feature type="disulfide bond" evidence="5">
    <location>
        <begin position="81"/>
        <end position="95"/>
    </location>
</feature>
<evidence type="ECO:0000313" key="11">
    <source>
        <dbReference type="Proteomes" id="UP001220324"/>
    </source>
</evidence>
<comment type="caution">
    <text evidence="5">Lacks conserved residue(s) required for the propagation of feature annotation.</text>
</comment>
<keyword evidence="4" id="KW-0843">Virulence</keyword>
<dbReference type="PANTHER" id="PTHR11177:SF389">
    <property type="entry name" value="CHITINASE"/>
    <property type="match status" value="1"/>
</dbReference>
<comment type="similarity">
    <text evidence="1">Belongs to the glycosyl hydrolase 18 family. Chitinase class V subfamily.</text>
</comment>
<dbReference type="Pfam" id="PF00187">
    <property type="entry name" value="Chitin_bind_1"/>
    <property type="match status" value="1"/>
</dbReference>
<feature type="domain" description="Chitin-binding type-1" evidence="8">
    <location>
        <begin position="58"/>
        <end position="113"/>
    </location>
</feature>
<accession>A0AAD6D1T2</accession>
<evidence type="ECO:0000256" key="3">
    <source>
        <dbReference type="ARBA" id="ARBA00022669"/>
    </source>
</evidence>
<dbReference type="GO" id="GO:0008843">
    <property type="term" value="F:endochitinase activity"/>
    <property type="evidence" value="ECO:0007669"/>
    <property type="project" value="UniProtKB-EC"/>
</dbReference>
<dbReference type="EC" id="3.2.1.14" evidence="2"/>
<keyword evidence="5" id="KW-1015">Disulfide bond</keyword>
<dbReference type="PROSITE" id="PS51910">
    <property type="entry name" value="GH18_2"/>
    <property type="match status" value="1"/>
</dbReference>
<dbReference type="InterPro" id="IPR050314">
    <property type="entry name" value="Glycosyl_Hydrlase_18"/>
</dbReference>
<sequence length="1156" mass="124484">MLARVALTILAGLGTVLADTTCSATVPCAIGCCGEYGVCGMGPDYCATDVCINSCDAKAECNPDNWASKYVNATTCPLNVCCSQYGFCGTTEEFCGNKTVIAPSCDASSQSIARVIGYYNSAAASRSCDSMAPYSVPQGIYSHLYFAFGSIDPDTFEVVPADQSDETLYPQLEALQIRDFDQELWISIGGWDFSDSDQATASTFSDLVGADTATQNTFFKSLINFMSTYGFTGVDIDWEYPVASERNGRAEDYENYPTFLASLKEALSDYKYGLSITLPTSYWYLQHFDLAAIEPSVDWFNLMTYDLHGTWDETDVWTGPYLDAHTNLTEIKTSLDLLWGVNITASKVNLGLAFYGRSFTLESSSCSTPGCQYLSGGTAGACSQTAGVLFNAEIQAMITEQNLTSTLYEDAAVKTITWDTDQWVSFDDEETWKLKANYAKSVCLGGVMVWAIDEDDDTHTFSKGLAAALGNTININSSTGIPLTISEKDTTTTTVSTQGNYCRFINCGETCPSGFSEMTREDNKKQIMIDSTECLSGAGQTQTLCCPTSSELPSCRWRGFNGGKCNGGCESGEAEVGTITAGCRSGYQSACCTITESTKPWSECAWTPKCHSDDTCPSGYGEFVVGSRNGWGGRRSCKVATENYNYCCKTSVPDAFQNCAWNGHIGGTSVSKYCYDGCPSGAIRIAEEAVDWRLGAGKAGKLSSFLFGNEAYCCNGTTSTITTRSSPLTYADETAYEFGYYLDAWLSNPTCGANEDAEYSATFDTRDLSERSSINSYDDVVYAYLLRELVTWVTSSTPRTDYKTIYKEKVEEHGYTGKAANLSTMVDTAYGYGNAWSGSPLYDVTPLFAQALCDIAESSSGMESLGVASDILCEVPSTSAVSKRMLDGVSGNLRSANAKQPTILAALQGVVNGDLTFHYMRWLSTDTVRYRENEVILELAFWIGPTPGTAPSAGMLATYGDSGDTVYSDLWIVFHLHIPRTASTFSPDTTTETGGLSPGISALGVYHSQTLRLMGSADPRAESRYASTYTGYNTGTLANYNARSQAIECGSGRWYIGINSTANIHTASVWLATSGIISNSNLASIWPAAASVPQGDDGDDGDGDDDDQGWSTVPSSSRSAAVNGKTGYKPQTGAFTKNRNAAGNHVNIKGSTSRRS</sequence>
<dbReference type="PANTHER" id="PTHR11177">
    <property type="entry name" value="CHITINASE"/>
    <property type="match status" value="1"/>
</dbReference>
<evidence type="ECO:0000256" key="2">
    <source>
        <dbReference type="ARBA" id="ARBA00012729"/>
    </source>
</evidence>
<protein>
    <recommendedName>
        <fullName evidence="2">chitinase</fullName>
        <ecNumber evidence="2">3.2.1.14</ecNumber>
    </recommendedName>
</protein>